<evidence type="ECO:0000313" key="3">
    <source>
        <dbReference type="Proteomes" id="UP000799777"/>
    </source>
</evidence>
<dbReference type="SUPFAM" id="SSF53335">
    <property type="entry name" value="S-adenosyl-L-methionine-dependent methyltransferases"/>
    <property type="match status" value="1"/>
</dbReference>
<evidence type="ECO:0000259" key="1">
    <source>
        <dbReference type="Pfam" id="PF08241"/>
    </source>
</evidence>
<dbReference type="Proteomes" id="UP000799777">
    <property type="component" value="Unassembled WGS sequence"/>
</dbReference>
<dbReference type="InterPro" id="IPR013216">
    <property type="entry name" value="Methyltransf_11"/>
</dbReference>
<dbReference type="EMBL" id="ML978244">
    <property type="protein sequence ID" value="KAF2026385.1"/>
    <property type="molecule type" value="Genomic_DNA"/>
</dbReference>
<dbReference type="InterPro" id="IPR029063">
    <property type="entry name" value="SAM-dependent_MTases_sf"/>
</dbReference>
<dbReference type="Gene3D" id="3.40.50.150">
    <property type="entry name" value="Vaccinia Virus protein VP39"/>
    <property type="match status" value="1"/>
</dbReference>
<gene>
    <name evidence="2" type="ORF">EK21DRAFT_115837</name>
</gene>
<dbReference type="GO" id="GO:0008757">
    <property type="term" value="F:S-adenosylmethionine-dependent methyltransferase activity"/>
    <property type="evidence" value="ECO:0007669"/>
    <property type="project" value="InterPro"/>
</dbReference>
<dbReference type="OrthoDB" id="2013972at2759"/>
<keyword evidence="2" id="KW-0489">Methyltransferase</keyword>
<dbReference type="PANTHER" id="PTHR43591:SF105">
    <property type="entry name" value="METHYLTRANSFERASE DOMAIN-CONTAINING PROTEIN-RELATED"/>
    <property type="match status" value="1"/>
</dbReference>
<dbReference type="Pfam" id="PF08241">
    <property type="entry name" value="Methyltransf_11"/>
    <property type="match status" value="1"/>
</dbReference>
<feature type="domain" description="Methyltransferase type 11" evidence="1">
    <location>
        <begin position="48"/>
        <end position="154"/>
    </location>
</feature>
<evidence type="ECO:0000313" key="2">
    <source>
        <dbReference type="EMBL" id="KAF2026385.1"/>
    </source>
</evidence>
<dbReference type="PANTHER" id="PTHR43591">
    <property type="entry name" value="METHYLTRANSFERASE"/>
    <property type="match status" value="1"/>
</dbReference>
<dbReference type="GO" id="GO:0032259">
    <property type="term" value="P:methylation"/>
    <property type="evidence" value="ECO:0007669"/>
    <property type="project" value="UniProtKB-KW"/>
</dbReference>
<proteinExistence type="predicted"/>
<comment type="caution">
    <text evidence="2">The sequence shown here is derived from an EMBL/GenBank/DDBJ whole genome shotgun (WGS) entry which is preliminary data.</text>
</comment>
<reference evidence="2" key="1">
    <citation type="journal article" date="2020" name="Stud. Mycol.">
        <title>101 Dothideomycetes genomes: a test case for predicting lifestyles and emergence of pathogens.</title>
        <authorList>
            <person name="Haridas S."/>
            <person name="Albert R."/>
            <person name="Binder M."/>
            <person name="Bloem J."/>
            <person name="Labutti K."/>
            <person name="Salamov A."/>
            <person name="Andreopoulos B."/>
            <person name="Baker S."/>
            <person name="Barry K."/>
            <person name="Bills G."/>
            <person name="Bluhm B."/>
            <person name="Cannon C."/>
            <person name="Castanera R."/>
            <person name="Culley D."/>
            <person name="Daum C."/>
            <person name="Ezra D."/>
            <person name="Gonzalez J."/>
            <person name="Henrissat B."/>
            <person name="Kuo A."/>
            <person name="Liang C."/>
            <person name="Lipzen A."/>
            <person name="Lutzoni F."/>
            <person name="Magnuson J."/>
            <person name="Mondo S."/>
            <person name="Nolan M."/>
            <person name="Ohm R."/>
            <person name="Pangilinan J."/>
            <person name="Park H.-J."/>
            <person name="Ramirez L."/>
            <person name="Alfaro M."/>
            <person name="Sun H."/>
            <person name="Tritt A."/>
            <person name="Yoshinaga Y."/>
            <person name="Zwiers L.-H."/>
            <person name="Turgeon B."/>
            <person name="Goodwin S."/>
            <person name="Spatafora J."/>
            <person name="Crous P."/>
            <person name="Grigoriev I."/>
        </authorList>
    </citation>
    <scope>NUCLEOTIDE SEQUENCE</scope>
    <source>
        <strain evidence="2">CBS 110217</strain>
    </source>
</reference>
<keyword evidence="2" id="KW-0808">Transferase</keyword>
<sequence>MMSTPITVQSHFNDGAAKYEASTGGCTRELAQYIVDISPPFDESSHVLDNACGLGIVAQEILFNHAAARKFPATITCVDFAPAMIELGRNFFQTNAAVAEHQDRVSFDVMSGEDLRLPDNHFTHSFTNVGILFFKDGPRGASEIYRTLKPEGTATVTSWAKLGYIDLIHQAQRVVKPDAPLFRIPIAEDWYQGAHLEKVMRDAGFENVQVHEKEGIHYTAKSVGELCDRLVMLFGAALGLTESELAHFRKELELTADKVVVKVERSGQAEALVGVPMIALVAVAKK</sequence>
<keyword evidence="3" id="KW-1185">Reference proteome</keyword>
<dbReference type="CDD" id="cd02440">
    <property type="entry name" value="AdoMet_MTases"/>
    <property type="match status" value="1"/>
</dbReference>
<accession>A0A9P4LIP1</accession>
<protein>
    <submittedName>
        <fullName evidence="2">S-adenosyl-L-methionine-dependent methyltransferase</fullName>
    </submittedName>
</protein>
<dbReference type="AlphaFoldDB" id="A0A9P4LIP1"/>
<name>A0A9P4LIP1_9PLEO</name>
<organism evidence="2 3">
    <name type="scientific">Setomelanomma holmii</name>
    <dbReference type="NCBI Taxonomy" id="210430"/>
    <lineage>
        <taxon>Eukaryota</taxon>
        <taxon>Fungi</taxon>
        <taxon>Dikarya</taxon>
        <taxon>Ascomycota</taxon>
        <taxon>Pezizomycotina</taxon>
        <taxon>Dothideomycetes</taxon>
        <taxon>Pleosporomycetidae</taxon>
        <taxon>Pleosporales</taxon>
        <taxon>Pleosporineae</taxon>
        <taxon>Phaeosphaeriaceae</taxon>
        <taxon>Setomelanomma</taxon>
    </lineage>
</organism>